<dbReference type="PANTHER" id="PTHR13333:SF5">
    <property type="entry name" value="M-AAA PROTEASE-INTERACTING PROTEIN 1, MITOCHONDRIAL"/>
    <property type="match status" value="1"/>
</dbReference>
<reference evidence="1 2" key="1">
    <citation type="submission" date="2024-01" db="EMBL/GenBank/DDBJ databases">
        <title>The genome of the rayed Mediterranean limpet Patella caerulea (Linnaeus, 1758).</title>
        <authorList>
            <person name="Anh-Thu Weber A."/>
            <person name="Halstead-Nussloch G."/>
        </authorList>
    </citation>
    <scope>NUCLEOTIDE SEQUENCE [LARGE SCALE GENOMIC DNA]</scope>
    <source>
        <strain evidence="1">AATW-2023a</strain>
        <tissue evidence="1">Whole specimen</tissue>
    </source>
</reference>
<accession>A0AAN8GFU5</accession>
<dbReference type="AlphaFoldDB" id="A0AAN8GFU5"/>
<dbReference type="PANTHER" id="PTHR13333">
    <property type="entry name" value="M-AAA PROTEASE-INTERACTING PROTEIN 1, MITOCHONDRIAL"/>
    <property type="match status" value="1"/>
</dbReference>
<protein>
    <submittedName>
        <fullName evidence="1">Uncharacterized protein</fullName>
    </submittedName>
</protein>
<evidence type="ECO:0000313" key="2">
    <source>
        <dbReference type="Proteomes" id="UP001347796"/>
    </source>
</evidence>
<comment type="caution">
    <text evidence="1">The sequence shown here is derived from an EMBL/GenBank/DDBJ whole genome shotgun (WGS) entry which is preliminary data.</text>
</comment>
<dbReference type="GO" id="GO:0043022">
    <property type="term" value="F:ribosome binding"/>
    <property type="evidence" value="ECO:0007669"/>
    <property type="project" value="TreeGrafter"/>
</dbReference>
<name>A0AAN8GFU5_PATCE</name>
<keyword evidence="2" id="KW-1185">Reference proteome</keyword>
<proteinExistence type="predicted"/>
<dbReference type="EMBL" id="JAZGQO010000021">
    <property type="protein sequence ID" value="KAK6165654.1"/>
    <property type="molecule type" value="Genomic_DNA"/>
</dbReference>
<sequence length="316" mass="36568">MMNCQLQRTVLHRLNGICKCFQKNSKHDMASIVDRGGIRTSVPKGCQFSTNCFKSSGHQEVKLTQVPKKYPSSNEYLPLSFTSHICASPCHLFITNQNNFSTFSRGLRIIKNHTSHSSEPVNSVRWFSDNSEDEKRIKNAKLMDFGPERILPNIFKSLKNYWFGLLIRGYFDPEFSLGGFLVGAEQAVVVVSRLVGEGKFNDLNGLVEDEAIKEIERNYVYLNNKQKYEIPVKRDDIIHRFIYEIGMMFDDNSNKRFVEITVVVFGEKDRPLSTRFFPDTNRCFICNYRFIKEFTKGVESDWTINKLNHVSHLFLG</sequence>
<dbReference type="Proteomes" id="UP001347796">
    <property type="component" value="Unassembled WGS sequence"/>
</dbReference>
<evidence type="ECO:0000313" key="1">
    <source>
        <dbReference type="EMBL" id="KAK6165654.1"/>
    </source>
</evidence>
<dbReference type="GO" id="GO:0005743">
    <property type="term" value="C:mitochondrial inner membrane"/>
    <property type="evidence" value="ECO:0007669"/>
    <property type="project" value="TreeGrafter"/>
</dbReference>
<gene>
    <name evidence="1" type="ORF">SNE40_022540</name>
</gene>
<organism evidence="1 2">
    <name type="scientific">Patella caerulea</name>
    <name type="common">Rayed Mediterranean limpet</name>
    <dbReference type="NCBI Taxonomy" id="87958"/>
    <lineage>
        <taxon>Eukaryota</taxon>
        <taxon>Metazoa</taxon>
        <taxon>Spiralia</taxon>
        <taxon>Lophotrochozoa</taxon>
        <taxon>Mollusca</taxon>
        <taxon>Gastropoda</taxon>
        <taxon>Patellogastropoda</taxon>
        <taxon>Patelloidea</taxon>
        <taxon>Patellidae</taxon>
        <taxon>Patella</taxon>
    </lineage>
</organism>
<dbReference type="GO" id="GO:0032979">
    <property type="term" value="P:protein insertion into mitochondrial inner membrane from matrix"/>
    <property type="evidence" value="ECO:0007669"/>
    <property type="project" value="TreeGrafter"/>
</dbReference>